<dbReference type="SMART" id="SM00915">
    <property type="entry name" value="Jacalin"/>
    <property type="match status" value="1"/>
</dbReference>
<evidence type="ECO:0000256" key="2">
    <source>
        <dbReference type="ARBA" id="ARBA00022734"/>
    </source>
</evidence>
<evidence type="ECO:0000313" key="5">
    <source>
        <dbReference type="Proteomes" id="UP000078284"/>
    </source>
</evidence>
<evidence type="ECO:0000313" key="4">
    <source>
        <dbReference type="EMBL" id="OAP15479.1"/>
    </source>
</evidence>
<dbReference type="Proteomes" id="UP000078284">
    <property type="component" value="Chromosome 1"/>
</dbReference>
<reference evidence="5" key="1">
    <citation type="journal article" date="2016" name="Proc. Natl. Acad. Sci. U.S.A.">
        <title>Chromosome-level assembly of Arabidopsis thaliana Ler reveals the extent of translocation and inversion polymorphisms.</title>
        <authorList>
            <person name="Zapata L."/>
            <person name="Ding J."/>
            <person name="Willing E.M."/>
            <person name="Hartwig B."/>
            <person name="Bezdan D."/>
            <person name="Jiao W.B."/>
            <person name="Patel V."/>
            <person name="Velikkakam James G."/>
            <person name="Koornneef M."/>
            <person name="Ossowski S."/>
            <person name="Schneeberger K."/>
        </authorList>
    </citation>
    <scope>NUCLEOTIDE SEQUENCE [LARGE SCALE GENOMIC DNA]</scope>
    <source>
        <strain evidence="5">cv. Landsberg erecta</strain>
    </source>
</reference>
<organism evidence="4 5">
    <name type="scientific">Arabidopsis thaliana</name>
    <name type="common">Mouse-ear cress</name>
    <dbReference type="NCBI Taxonomy" id="3702"/>
    <lineage>
        <taxon>Eukaryota</taxon>
        <taxon>Viridiplantae</taxon>
        <taxon>Streptophyta</taxon>
        <taxon>Embryophyta</taxon>
        <taxon>Tracheophyta</taxon>
        <taxon>Spermatophyta</taxon>
        <taxon>Magnoliopsida</taxon>
        <taxon>eudicotyledons</taxon>
        <taxon>Gunneridae</taxon>
        <taxon>Pentapetalae</taxon>
        <taxon>rosids</taxon>
        <taxon>malvids</taxon>
        <taxon>Brassicales</taxon>
        <taxon>Brassicaceae</taxon>
        <taxon>Camelineae</taxon>
        <taxon>Arabidopsis</taxon>
    </lineage>
</organism>
<dbReference type="GO" id="GO:0030246">
    <property type="term" value="F:carbohydrate binding"/>
    <property type="evidence" value="ECO:0007669"/>
    <property type="project" value="UniProtKB-KW"/>
</dbReference>
<dbReference type="Pfam" id="PF01419">
    <property type="entry name" value="Jacalin"/>
    <property type="match status" value="1"/>
</dbReference>
<dbReference type="EMBL" id="LUHQ01000001">
    <property type="protein sequence ID" value="OAP15479.1"/>
    <property type="molecule type" value="Genomic_DNA"/>
</dbReference>
<dbReference type="SUPFAM" id="SSF51101">
    <property type="entry name" value="Mannose-binding lectins"/>
    <property type="match status" value="1"/>
</dbReference>
<dbReference type="Gene3D" id="2.100.10.30">
    <property type="entry name" value="Jacalin-like lectin domain"/>
    <property type="match status" value="1"/>
</dbReference>
<dbReference type="PROSITE" id="PS51752">
    <property type="entry name" value="JACALIN_LECTIN"/>
    <property type="match status" value="1"/>
</dbReference>
<gene>
    <name evidence="4" type="ordered locus">AXX17_At1g54380</name>
</gene>
<feature type="domain" description="Jacalin-type lectin" evidence="3">
    <location>
        <begin position="1"/>
        <end position="91"/>
    </location>
</feature>
<evidence type="ECO:0000256" key="1">
    <source>
        <dbReference type="ARBA" id="ARBA00006568"/>
    </source>
</evidence>
<accession>A0A178WAK4</accession>
<comment type="caution">
    <text evidence="4">The sequence shown here is derived from an EMBL/GenBank/DDBJ whole genome shotgun (WGS) entry which is preliminary data.</text>
</comment>
<dbReference type="InterPro" id="IPR001229">
    <property type="entry name" value="Jacalin-like_lectin_dom"/>
</dbReference>
<keyword evidence="2" id="KW-0430">Lectin</keyword>
<dbReference type="InterPro" id="IPR036404">
    <property type="entry name" value="Jacalin-like_lectin_dom_sf"/>
</dbReference>
<dbReference type="AlphaFoldDB" id="A0A178WAK4"/>
<protein>
    <recommendedName>
        <fullName evidence="3">Jacalin-type lectin domain-containing protein</fullName>
    </recommendedName>
</protein>
<name>A0A178WAK4_ARATH</name>
<proteinExistence type="inferred from homology"/>
<evidence type="ECO:0000259" key="3">
    <source>
        <dbReference type="PROSITE" id="PS51752"/>
    </source>
</evidence>
<sequence>METKHHLKSKSWTLNIRVNMSQRWRALTIKGIGSDGEAITMLRFKTNKRTSISFGFESSSSFLLEKEGFKIVGFHGKASNMIHQLGVHVMPITH</sequence>
<comment type="similarity">
    <text evidence="1">Belongs to the jacalin lectin family.</text>
</comment>